<dbReference type="Proteomes" id="UP001163046">
    <property type="component" value="Unassembled WGS sequence"/>
</dbReference>
<keyword evidence="5" id="KW-0175">Coiled coil</keyword>
<dbReference type="InterPro" id="IPR036543">
    <property type="entry name" value="Guanylate-bd_C_sf"/>
</dbReference>
<name>A0A9W9ZH19_9CNID</name>
<dbReference type="PROSITE" id="PS50330">
    <property type="entry name" value="UIM"/>
    <property type="match status" value="1"/>
</dbReference>
<comment type="similarity">
    <text evidence="4">Belongs to the TRAFAC class dynamin-like GTPase superfamily. GB1/RHD3 GTPase family.</text>
</comment>
<dbReference type="InterPro" id="IPR015894">
    <property type="entry name" value="Guanylate-bd_N"/>
</dbReference>
<dbReference type="EMBL" id="MU826351">
    <property type="protein sequence ID" value="KAJ7380869.1"/>
    <property type="molecule type" value="Genomic_DNA"/>
</dbReference>
<dbReference type="Gene3D" id="1.20.1000.10">
    <property type="entry name" value="Guanylate-binding protein, C-terminal domain"/>
    <property type="match status" value="1"/>
</dbReference>
<dbReference type="InterPro" id="IPR003903">
    <property type="entry name" value="UIM_dom"/>
</dbReference>
<dbReference type="PROSITE" id="PS51715">
    <property type="entry name" value="G_GB1_RHD3"/>
    <property type="match status" value="1"/>
</dbReference>
<dbReference type="SUPFAM" id="SSF52540">
    <property type="entry name" value="P-loop containing nucleoside triphosphate hydrolases"/>
    <property type="match status" value="1"/>
</dbReference>
<dbReference type="Pfam" id="PF02263">
    <property type="entry name" value="GBP"/>
    <property type="match status" value="1"/>
</dbReference>
<dbReference type="SUPFAM" id="SSF48340">
    <property type="entry name" value="Interferon-induced guanylate-binding protein 1 (GBP1), C-terminal domain"/>
    <property type="match status" value="1"/>
</dbReference>
<evidence type="ECO:0000256" key="6">
    <source>
        <dbReference type="SAM" id="MobiDB-lite"/>
    </source>
</evidence>
<feature type="region of interest" description="Disordered" evidence="6">
    <location>
        <begin position="671"/>
        <end position="709"/>
    </location>
</feature>
<dbReference type="OrthoDB" id="5973237at2759"/>
<dbReference type="InterPro" id="IPR030386">
    <property type="entry name" value="G_GB1_RHD3_dom"/>
</dbReference>
<evidence type="ECO:0000313" key="9">
    <source>
        <dbReference type="Proteomes" id="UP001163046"/>
    </source>
</evidence>
<dbReference type="Gene3D" id="6.10.140.100">
    <property type="match status" value="1"/>
</dbReference>
<protein>
    <recommendedName>
        <fullName evidence="7">GB1/RHD3-type G domain-containing protein</fullName>
    </recommendedName>
</protein>
<feature type="domain" description="GB1/RHD3-type G" evidence="7">
    <location>
        <begin position="152"/>
        <end position="306"/>
    </location>
</feature>
<accession>A0A9W9ZH19</accession>
<dbReference type="Gene3D" id="3.40.50.300">
    <property type="entry name" value="P-loop containing nucleotide triphosphate hydrolases"/>
    <property type="match status" value="1"/>
</dbReference>
<sequence length="709" mass="80570">MDKSLRRFQSENEDEALAKALNNSQQEDTPDSAVSHHDKEQRYEPRQPSHRNLEFQRQNEDEDEELSRAMALSLEMHKNPPKITCGVKVTTQLAQMAHGETGASGKRELAIPLCLPDNCNWNPRTGRSIKTGDKRSSLYVVQEALEQLRKVKGPVCVVSIAGSYRKGKSYILSEAFNQPQVFPLGHEMLPETMGIWLWIVPEKYKNCQGQEFTVILLDSEGIDSAISEGFYDHQIFTLTVLLASVLIYNSQYVAGRHDIEGLDFIAKLSQRIQIRSNAGAVGHQNDMEFYHKTFPYFIWLLRDVTLAIPSACKDIKEYFLKKVFKEQDSSTNGHTSKQVAEIDPETIASINQKKDQVNPLFWSGLEKFKSLMRTTLSPKRSFNDGEFVTGEGLAALVQVYVDAINSPDAIPNVQCAWDQFVAAKCSDSKQAALLTYDAIITSQLTGELPCDNDVIRMSHNAAFDLCEDQLMAEMAGISTNTVERVTSELKESMVNKLNSWLAENEKLTRQFCKDLLGRLKRTHLDPVLQQLKGNGAAKVSFDDIIGGYTRIKDDYDNSAKGAKDAIAAVFFEFHPELMKEKEQYLGLLKQLKDFDDDLSRELAAKAYQEQERKRLEEQQSRLQEENRERKKEMEVLLKNLDEERKRFIEQIESERKAQQGQMDNMIATSMKQAQGVTASIHKGKPSFKRPLPGNARIQRRKHENDKETV</sequence>
<dbReference type="Pfam" id="PF02841">
    <property type="entry name" value="GBP_C"/>
    <property type="match status" value="1"/>
</dbReference>
<dbReference type="GO" id="GO:0005525">
    <property type="term" value="F:GTP binding"/>
    <property type="evidence" value="ECO:0007669"/>
    <property type="project" value="UniProtKB-KW"/>
</dbReference>
<reference evidence="8" key="1">
    <citation type="submission" date="2023-01" db="EMBL/GenBank/DDBJ databases">
        <title>Genome assembly of the deep-sea coral Lophelia pertusa.</title>
        <authorList>
            <person name="Herrera S."/>
            <person name="Cordes E."/>
        </authorList>
    </citation>
    <scope>NUCLEOTIDE SEQUENCE</scope>
    <source>
        <strain evidence="8">USNM1676648</strain>
        <tissue evidence="8">Polyp</tissue>
    </source>
</reference>
<proteinExistence type="inferred from homology"/>
<feature type="compositionally biased region" description="Basic and acidic residues" evidence="6">
    <location>
        <begin position="34"/>
        <end position="59"/>
    </location>
</feature>
<evidence type="ECO:0000313" key="8">
    <source>
        <dbReference type="EMBL" id="KAJ7380869.1"/>
    </source>
</evidence>
<keyword evidence="2" id="KW-0378">Hydrolase</keyword>
<feature type="compositionally biased region" description="Basic and acidic residues" evidence="6">
    <location>
        <begin position="1"/>
        <end position="10"/>
    </location>
</feature>
<evidence type="ECO:0000256" key="3">
    <source>
        <dbReference type="ARBA" id="ARBA00023134"/>
    </source>
</evidence>
<comment type="caution">
    <text evidence="8">The sequence shown here is derived from an EMBL/GenBank/DDBJ whole genome shotgun (WGS) entry which is preliminary data.</text>
</comment>
<evidence type="ECO:0000259" key="7">
    <source>
        <dbReference type="PROSITE" id="PS51715"/>
    </source>
</evidence>
<dbReference type="PANTHER" id="PTHR10751">
    <property type="entry name" value="GUANYLATE BINDING PROTEIN"/>
    <property type="match status" value="1"/>
</dbReference>
<keyword evidence="3" id="KW-0342">GTP-binding</keyword>
<dbReference type="AlphaFoldDB" id="A0A9W9ZH19"/>
<keyword evidence="1" id="KW-0547">Nucleotide-binding</keyword>
<feature type="region of interest" description="Disordered" evidence="6">
    <location>
        <begin position="1"/>
        <end position="65"/>
    </location>
</feature>
<dbReference type="InterPro" id="IPR003191">
    <property type="entry name" value="Guanylate-bd/ATL_C"/>
</dbReference>
<feature type="coiled-coil region" evidence="5">
    <location>
        <begin position="598"/>
        <end position="668"/>
    </location>
</feature>
<evidence type="ECO:0000256" key="4">
    <source>
        <dbReference type="PROSITE-ProRule" id="PRU01052"/>
    </source>
</evidence>
<evidence type="ECO:0000256" key="5">
    <source>
        <dbReference type="SAM" id="Coils"/>
    </source>
</evidence>
<dbReference type="InterPro" id="IPR027417">
    <property type="entry name" value="P-loop_NTPase"/>
</dbReference>
<keyword evidence="9" id="KW-1185">Reference proteome</keyword>
<evidence type="ECO:0000256" key="2">
    <source>
        <dbReference type="ARBA" id="ARBA00022801"/>
    </source>
</evidence>
<evidence type="ECO:0000256" key="1">
    <source>
        <dbReference type="ARBA" id="ARBA00022741"/>
    </source>
</evidence>
<gene>
    <name evidence="8" type="ORF">OS493_004452</name>
</gene>
<dbReference type="GO" id="GO:0003924">
    <property type="term" value="F:GTPase activity"/>
    <property type="evidence" value="ECO:0007669"/>
    <property type="project" value="InterPro"/>
</dbReference>
<dbReference type="SMART" id="SM00726">
    <property type="entry name" value="UIM"/>
    <property type="match status" value="2"/>
</dbReference>
<organism evidence="8 9">
    <name type="scientific">Desmophyllum pertusum</name>
    <dbReference type="NCBI Taxonomy" id="174260"/>
    <lineage>
        <taxon>Eukaryota</taxon>
        <taxon>Metazoa</taxon>
        <taxon>Cnidaria</taxon>
        <taxon>Anthozoa</taxon>
        <taxon>Hexacorallia</taxon>
        <taxon>Scleractinia</taxon>
        <taxon>Caryophylliina</taxon>
        <taxon>Caryophylliidae</taxon>
        <taxon>Desmophyllum</taxon>
    </lineage>
</organism>